<dbReference type="EMBL" id="KN834762">
    <property type="protein sequence ID" value="KIK64272.1"/>
    <property type="molecule type" value="Genomic_DNA"/>
</dbReference>
<reference evidence="2 3" key="1">
    <citation type="submission" date="2014-04" db="EMBL/GenBank/DDBJ databases">
        <title>Evolutionary Origins and Diversification of the Mycorrhizal Mutualists.</title>
        <authorList>
            <consortium name="DOE Joint Genome Institute"/>
            <consortium name="Mycorrhizal Genomics Consortium"/>
            <person name="Kohler A."/>
            <person name="Kuo A."/>
            <person name="Nagy L.G."/>
            <person name="Floudas D."/>
            <person name="Copeland A."/>
            <person name="Barry K.W."/>
            <person name="Cichocki N."/>
            <person name="Veneault-Fourrey C."/>
            <person name="LaButti K."/>
            <person name="Lindquist E.A."/>
            <person name="Lipzen A."/>
            <person name="Lundell T."/>
            <person name="Morin E."/>
            <person name="Murat C."/>
            <person name="Riley R."/>
            <person name="Ohm R."/>
            <person name="Sun H."/>
            <person name="Tunlid A."/>
            <person name="Henrissat B."/>
            <person name="Grigoriev I.V."/>
            <person name="Hibbett D.S."/>
            <person name="Martin F."/>
        </authorList>
    </citation>
    <scope>NUCLEOTIDE SEQUENCE [LARGE SCALE GENOMIC DNA]</scope>
    <source>
        <strain evidence="2 3">FD-317 M1</strain>
    </source>
</reference>
<dbReference type="HOGENOM" id="CLU_2454949_0_0_1"/>
<sequence length="89" mass="10292">MAGVLSFCRTSQYQSDLIPCSWGAELCRHGAIFQIILFLSFRNLDHLRVVVLALSPQDPLGFPFVRWAEPIFILLWFLWLGWSGLSLYF</sequence>
<keyword evidence="1" id="KW-1133">Transmembrane helix</keyword>
<accession>A0A0D0CWL2</accession>
<feature type="transmembrane region" description="Helical" evidence="1">
    <location>
        <begin position="67"/>
        <end position="88"/>
    </location>
</feature>
<keyword evidence="3" id="KW-1185">Reference proteome</keyword>
<gene>
    <name evidence="2" type="ORF">GYMLUDRAFT_437660</name>
</gene>
<organism evidence="2 3">
    <name type="scientific">Collybiopsis luxurians FD-317 M1</name>
    <dbReference type="NCBI Taxonomy" id="944289"/>
    <lineage>
        <taxon>Eukaryota</taxon>
        <taxon>Fungi</taxon>
        <taxon>Dikarya</taxon>
        <taxon>Basidiomycota</taxon>
        <taxon>Agaricomycotina</taxon>
        <taxon>Agaricomycetes</taxon>
        <taxon>Agaricomycetidae</taxon>
        <taxon>Agaricales</taxon>
        <taxon>Marasmiineae</taxon>
        <taxon>Omphalotaceae</taxon>
        <taxon>Collybiopsis</taxon>
        <taxon>Collybiopsis luxurians</taxon>
    </lineage>
</organism>
<evidence type="ECO:0000256" key="1">
    <source>
        <dbReference type="SAM" id="Phobius"/>
    </source>
</evidence>
<dbReference type="AlphaFoldDB" id="A0A0D0CWL2"/>
<evidence type="ECO:0000313" key="2">
    <source>
        <dbReference type="EMBL" id="KIK64272.1"/>
    </source>
</evidence>
<protein>
    <submittedName>
        <fullName evidence="2">Uncharacterized protein</fullName>
    </submittedName>
</protein>
<evidence type="ECO:0000313" key="3">
    <source>
        <dbReference type="Proteomes" id="UP000053593"/>
    </source>
</evidence>
<proteinExistence type="predicted"/>
<keyword evidence="1" id="KW-0472">Membrane</keyword>
<name>A0A0D0CWL2_9AGAR</name>
<keyword evidence="1" id="KW-0812">Transmembrane</keyword>
<dbReference type="Proteomes" id="UP000053593">
    <property type="component" value="Unassembled WGS sequence"/>
</dbReference>